<dbReference type="InterPro" id="IPR008969">
    <property type="entry name" value="CarboxyPept-like_regulatory"/>
</dbReference>
<keyword evidence="8" id="KW-1133">Transmembrane helix</keyword>
<keyword evidence="3 7" id="KW-1134">Transmembrane beta strand</keyword>
<dbReference type="InterPro" id="IPR036942">
    <property type="entry name" value="Beta-barrel_TonB_sf"/>
</dbReference>
<keyword evidence="4 7" id="KW-0812">Transmembrane</keyword>
<evidence type="ECO:0000256" key="4">
    <source>
        <dbReference type="ARBA" id="ARBA00022692"/>
    </source>
</evidence>
<keyword evidence="5 7" id="KW-0472">Membrane</keyword>
<dbReference type="Pfam" id="PF13715">
    <property type="entry name" value="CarbopepD_reg_2"/>
    <property type="match status" value="1"/>
</dbReference>
<comment type="subcellular location">
    <subcellularLocation>
        <location evidence="1 7">Cell outer membrane</location>
        <topology evidence="1 7">Multi-pass membrane protein</topology>
    </subcellularLocation>
</comment>
<evidence type="ECO:0000256" key="7">
    <source>
        <dbReference type="PROSITE-ProRule" id="PRU01360"/>
    </source>
</evidence>
<organism evidence="10 11">
    <name type="scientific">Algoriphagus ornithinivorans</name>
    <dbReference type="NCBI Taxonomy" id="226506"/>
    <lineage>
        <taxon>Bacteria</taxon>
        <taxon>Pseudomonadati</taxon>
        <taxon>Bacteroidota</taxon>
        <taxon>Cytophagia</taxon>
        <taxon>Cytophagales</taxon>
        <taxon>Cyclobacteriaceae</taxon>
        <taxon>Algoriphagus</taxon>
    </lineage>
</organism>
<dbReference type="SUPFAM" id="SSF56935">
    <property type="entry name" value="Porins"/>
    <property type="match status" value="1"/>
</dbReference>
<dbReference type="NCBIfam" id="TIGR04056">
    <property type="entry name" value="OMP_RagA_SusC"/>
    <property type="match status" value="1"/>
</dbReference>
<feature type="domain" description="TonB-dependent receptor plug" evidence="9">
    <location>
        <begin position="137"/>
        <end position="246"/>
    </location>
</feature>
<dbReference type="SUPFAM" id="SSF49464">
    <property type="entry name" value="Carboxypeptidase regulatory domain-like"/>
    <property type="match status" value="1"/>
</dbReference>
<dbReference type="RefSeq" id="WP_091655018.1">
    <property type="nucleotide sequence ID" value="NZ_FOVW01000009.1"/>
</dbReference>
<gene>
    <name evidence="10" type="ORF">SAMN04488519_10923</name>
</gene>
<evidence type="ECO:0000256" key="1">
    <source>
        <dbReference type="ARBA" id="ARBA00004571"/>
    </source>
</evidence>
<evidence type="ECO:0000256" key="2">
    <source>
        <dbReference type="ARBA" id="ARBA00022448"/>
    </source>
</evidence>
<evidence type="ECO:0000259" key="9">
    <source>
        <dbReference type="Pfam" id="PF07715"/>
    </source>
</evidence>
<accession>A0A1I5IJ18</accession>
<dbReference type="Proteomes" id="UP000199564">
    <property type="component" value="Unassembled WGS sequence"/>
</dbReference>
<evidence type="ECO:0000256" key="5">
    <source>
        <dbReference type="ARBA" id="ARBA00023136"/>
    </source>
</evidence>
<dbReference type="InterPro" id="IPR023996">
    <property type="entry name" value="TonB-dep_OMP_SusC/RagA"/>
</dbReference>
<protein>
    <submittedName>
        <fullName evidence="10">TonB-linked outer membrane protein, SusC/RagA family</fullName>
    </submittedName>
</protein>
<dbReference type="FunFam" id="2.170.130.10:FF:000003">
    <property type="entry name" value="SusC/RagA family TonB-linked outer membrane protein"/>
    <property type="match status" value="1"/>
</dbReference>
<dbReference type="Gene3D" id="2.60.40.1120">
    <property type="entry name" value="Carboxypeptidase-like, regulatory domain"/>
    <property type="match status" value="1"/>
</dbReference>
<evidence type="ECO:0000313" key="10">
    <source>
        <dbReference type="EMBL" id="SFO60557.1"/>
    </source>
</evidence>
<evidence type="ECO:0000256" key="3">
    <source>
        <dbReference type="ARBA" id="ARBA00022452"/>
    </source>
</evidence>
<dbReference type="AlphaFoldDB" id="A0A1I5IJ18"/>
<dbReference type="Gene3D" id="2.170.130.10">
    <property type="entry name" value="TonB-dependent receptor, plug domain"/>
    <property type="match status" value="1"/>
</dbReference>
<keyword evidence="6 7" id="KW-0998">Cell outer membrane</keyword>
<dbReference type="NCBIfam" id="TIGR04057">
    <property type="entry name" value="SusC_RagA_signa"/>
    <property type="match status" value="1"/>
</dbReference>
<dbReference type="InterPro" id="IPR023997">
    <property type="entry name" value="TonB-dep_OMP_SusC/RagA_CS"/>
</dbReference>
<dbReference type="GO" id="GO:0009279">
    <property type="term" value="C:cell outer membrane"/>
    <property type="evidence" value="ECO:0007669"/>
    <property type="project" value="UniProtKB-SubCell"/>
</dbReference>
<evidence type="ECO:0000313" key="11">
    <source>
        <dbReference type="Proteomes" id="UP000199564"/>
    </source>
</evidence>
<comment type="similarity">
    <text evidence="7">Belongs to the TonB-dependent receptor family.</text>
</comment>
<feature type="transmembrane region" description="Helical" evidence="8">
    <location>
        <begin position="20"/>
        <end position="40"/>
    </location>
</feature>
<keyword evidence="2 7" id="KW-0813">Transport</keyword>
<sequence length="1051" mass="114544">MDRNSTDDLSKNKRSGIGLILRNCLLVLGLFLISFSATIARQSAKSVSGTVISVSDNSPIPGVVVLVKGTNQGTVTDLDGKFSINVPSSESVLVFSLIGFNTQEIQVGNQSVINLALAESESLLEEVVVVGYGEQKKLNLTGSVETVRFDEAVNQPVTNSAQLMYGKFAGVQLTQSTGLPGADGSAIIIRGIGTFGGTNPLVVIDNIQYEGLAEFNNLAPSDIESISVLKDASASAIYGARGANGVLVVTTKKGSKGKFSVDYNNYFGVQQVTVVPEYLDAVNYALLKNERDRNVNGQNSPMRFSEADIQAIRNGTNPDQFANTNWADVALRDAPIQNHYLSFTGGTDRTSFRVSLGYLNQEAVVRGKFKSDRYNLGINLSVNANDWLTLTNVTNAYWSRFVGPSGGAGAITGETGIINQFQRSSPTVPVRYSNGELGVVDGAYQNVNFSYPINNVLLTGNFGDFSNDNINISERIGLKAKISKKLTFETSGSAIINFANISNFRPTNILRDWEGEVVLQNDLNDLNNNLNFNYRLLNENIFRYSTSLNEVHNFDFMLGHSVIYDKADGFSGSLQGFPSDAIQEFNGGGVINPSVSGGASEEAWQSFFGRVNYNYNEKYLFEANVRRDGSSKFGPTNRYGTFPSVSAGWNIGREGFLAGSEVLADLKLRASWGISGNDRIGNYIYEQTYNTGLDYHLGVDGIVPAVALTSLANPFITWETIEQFDIGVDAALFANKLNVTADYFKRISSDILYTNFPIPNTIGVTNLAAQNAAGMENSGIELGINYRETIGKLKMNISANVTKMADNKVTDLGPGGEETISGNTIIRIGAPFNSYFGYQVLGVFQTQEEVDNAPQQFGSNLTRPGDLKYADISGPDGEPDGVVNAFDRTIIGNPFPKWIYGFNAGFQMSGFDLNLVFQGVGRIDRYLDGNGQTPMEGDRNNALAYWIDRWTPENPSETLPRLGGVNNAVTSSFYVQDMSYLRLRNIELGYTLPADFSKIALLQKARIFVSGQNLLTFTKVKNFDPERQRGGNTDQTTPLYKVVSAGVNFKF</sequence>
<dbReference type="STRING" id="226506.SAMN04488519_10923"/>
<reference evidence="11" key="1">
    <citation type="submission" date="2016-10" db="EMBL/GenBank/DDBJ databases">
        <authorList>
            <person name="Varghese N."/>
            <person name="Submissions S."/>
        </authorList>
    </citation>
    <scope>NUCLEOTIDE SEQUENCE [LARGE SCALE GENOMIC DNA]</scope>
    <source>
        <strain evidence="11">DSM 15282</strain>
    </source>
</reference>
<dbReference type="Gene3D" id="2.40.170.20">
    <property type="entry name" value="TonB-dependent receptor, beta-barrel domain"/>
    <property type="match status" value="1"/>
</dbReference>
<dbReference type="InterPro" id="IPR039426">
    <property type="entry name" value="TonB-dep_rcpt-like"/>
</dbReference>
<dbReference type="EMBL" id="FOVW01000009">
    <property type="protein sequence ID" value="SFO60557.1"/>
    <property type="molecule type" value="Genomic_DNA"/>
</dbReference>
<evidence type="ECO:0000256" key="8">
    <source>
        <dbReference type="SAM" id="Phobius"/>
    </source>
</evidence>
<proteinExistence type="inferred from homology"/>
<dbReference type="InterPro" id="IPR037066">
    <property type="entry name" value="Plug_dom_sf"/>
</dbReference>
<dbReference type="PROSITE" id="PS52016">
    <property type="entry name" value="TONB_DEPENDENT_REC_3"/>
    <property type="match status" value="1"/>
</dbReference>
<evidence type="ECO:0000256" key="6">
    <source>
        <dbReference type="ARBA" id="ARBA00023237"/>
    </source>
</evidence>
<dbReference type="Pfam" id="PF07715">
    <property type="entry name" value="Plug"/>
    <property type="match status" value="1"/>
</dbReference>
<keyword evidence="11" id="KW-1185">Reference proteome</keyword>
<dbReference type="InterPro" id="IPR012910">
    <property type="entry name" value="Plug_dom"/>
</dbReference>
<name>A0A1I5IJ18_9BACT</name>